<dbReference type="InterPro" id="IPR008545">
    <property type="entry name" value="Web"/>
</dbReference>
<dbReference type="Pfam" id="PF05701">
    <property type="entry name" value="WEMBL"/>
    <property type="match status" value="1"/>
</dbReference>
<reference evidence="4 5" key="1">
    <citation type="submission" date="2024-01" db="EMBL/GenBank/DDBJ databases">
        <title>The genomes of 5 underutilized Papilionoideae crops provide insights into root nodulation and disease resistance.</title>
        <authorList>
            <person name="Yuan L."/>
        </authorList>
    </citation>
    <scope>NUCLEOTIDE SEQUENCE [LARGE SCALE GENOMIC DNA]</scope>
    <source>
        <strain evidence="4">LY-2023</strain>
        <tissue evidence="4">Leaf</tissue>
    </source>
</reference>
<dbReference type="GO" id="GO:0009904">
    <property type="term" value="P:chloroplast accumulation movement"/>
    <property type="evidence" value="ECO:0007669"/>
    <property type="project" value="TreeGrafter"/>
</dbReference>
<dbReference type="EMBL" id="JAYKXN010000003">
    <property type="protein sequence ID" value="KAK7301621.1"/>
    <property type="molecule type" value="Genomic_DNA"/>
</dbReference>
<evidence type="ECO:0000256" key="2">
    <source>
        <dbReference type="ARBA" id="ARBA00023054"/>
    </source>
</evidence>
<dbReference type="Proteomes" id="UP001359559">
    <property type="component" value="Unassembled WGS sequence"/>
</dbReference>
<protein>
    <submittedName>
        <fullName evidence="4">Uncharacterized protein</fullName>
    </submittedName>
</protein>
<feature type="coiled-coil region" evidence="3">
    <location>
        <begin position="55"/>
        <end position="89"/>
    </location>
</feature>
<dbReference type="PANTHER" id="PTHR32054:SF46">
    <property type="entry name" value="WEB FAMILY PROTEIN-RELATED"/>
    <property type="match status" value="1"/>
</dbReference>
<comment type="caution">
    <text evidence="4">The sequence shown here is derived from an EMBL/GenBank/DDBJ whole genome shotgun (WGS) entry which is preliminary data.</text>
</comment>
<comment type="similarity">
    <text evidence="1">Belongs to the WEB family.</text>
</comment>
<evidence type="ECO:0000313" key="4">
    <source>
        <dbReference type="EMBL" id="KAK7301621.1"/>
    </source>
</evidence>
<sequence length="100" mass="11002">MASAATVTLQLELYKCRAAKVSHEMKENKARETMSEFPKKLQEVAQEADEAKLLAQAPQDELLEAQQEVEEAKAKSVALENSLLVAQKEIEAAKASEMLA</sequence>
<proteinExistence type="inferred from homology"/>
<evidence type="ECO:0000256" key="3">
    <source>
        <dbReference type="SAM" id="Coils"/>
    </source>
</evidence>
<organism evidence="4 5">
    <name type="scientific">Clitoria ternatea</name>
    <name type="common">Butterfly pea</name>
    <dbReference type="NCBI Taxonomy" id="43366"/>
    <lineage>
        <taxon>Eukaryota</taxon>
        <taxon>Viridiplantae</taxon>
        <taxon>Streptophyta</taxon>
        <taxon>Embryophyta</taxon>
        <taxon>Tracheophyta</taxon>
        <taxon>Spermatophyta</taxon>
        <taxon>Magnoliopsida</taxon>
        <taxon>eudicotyledons</taxon>
        <taxon>Gunneridae</taxon>
        <taxon>Pentapetalae</taxon>
        <taxon>rosids</taxon>
        <taxon>fabids</taxon>
        <taxon>Fabales</taxon>
        <taxon>Fabaceae</taxon>
        <taxon>Papilionoideae</taxon>
        <taxon>50 kb inversion clade</taxon>
        <taxon>NPAAA clade</taxon>
        <taxon>indigoferoid/millettioid clade</taxon>
        <taxon>Phaseoleae</taxon>
        <taxon>Clitoria</taxon>
    </lineage>
</organism>
<dbReference type="GO" id="GO:0009903">
    <property type="term" value="P:chloroplast avoidance movement"/>
    <property type="evidence" value="ECO:0007669"/>
    <property type="project" value="TreeGrafter"/>
</dbReference>
<dbReference type="GO" id="GO:0005829">
    <property type="term" value="C:cytosol"/>
    <property type="evidence" value="ECO:0007669"/>
    <property type="project" value="TreeGrafter"/>
</dbReference>
<keyword evidence="2 3" id="KW-0175">Coiled coil</keyword>
<evidence type="ECO:0000256" key="1">
    <source>
        <dbReference type="ARBA" id="ARBA00005485"/>
    </source>
</evidence>
<gene>
    <name evidence="4" type="ORF">RJT34_12490</name>
</gene>
<dbReference type="PANTHER" id="PTHR32054">
    <property type="entry name" value="HEAVY CHAIN, PUTATIVE, EXPRESSED-RELATED-RELATED"/>
    <property type="match status" value="1"/>
</dbReference>
<name>A0AAN9JP10_CLITE</name>
<dbReference type="AlphaFoldDB" id="A0AAN9JP10"/>
<evidence type="ECO:0000313" key="5">
    <source>
        <dbReference type="Proteomes" id="UP001359559"/>
    </source>
</evidence>
<accession>A0AAN9JP10</accession>
<keyword evidence="5" id="KW-1185">Reference proteome</keyword>